<sequence>MMLNNGCCKWPPLKCQGKMYGYLQSAHIIRLPGRRTSAATEYTEEKFELFNVYYHLEPKENAKSSAGTKSVGPVGIYMEVRSGL</sequence>
<keyword evidence="2" id="KW-1185">Reference proteome</keyword>
<evidence type="ECO:0000313" key="2">
    <source>
        <dbReference type="Proteomes" id="UP001160148"/>
    </source>
</evidence>
<proteinExistence type="predicted"/>
<protein>
    <submittedName>
        <fullName evidence="1">Uncharacterized protein</fullName>
    </submittedName>
</protein>
<dbReference type="EMBL" id="CARXXK010000005">
    <property type="protein sequence ID" value="CAI6368636.1"/>
    <property type="molecule type" value="Genomic_DNA"/>
</dbReference>
<evidence type="ECO:0000313" key="1">
    <source>
        <dbReference type="EMBL" id="CAI6368636.1"/>
    </source>
</evidence>
<comment type="caution">
    <text evidence="1">The sequence shown here is derived from an EMBL/GenBank/DDBJ whole genome shotgun (WGS) entry which is preliminary data.</text>
</comment>
<accession>A0AAV0XML0</accession>
<reference evidence="1 2" key="1">
    <citation type="submission" date="2023-01" db="EMBL/GenBank/DDBJ databases">
        <authorList>
            <person name="Whitehead M."/>
        </authorList>
    </citation>
    <scope>NUCLEOTIDE SEQUENCE [LARGE SCALE GENOMIC DNA]</scope>
</reference>
<gene>
    <name evidence="1" type="ORF">MEUPH1_LOCUS22969</name>
</gene>
<name>A0AAV0XML0_9HEMI</name>
<dbReference type="AlphaFoldDB" id="A0AAV0XML0"/>
<dbReference type="Proteomes" id="UP001160148">
    <property type="component" value="Unassembled WGS sequence"/>
</dbReference>
<organism evidence="1 2">
    <name type="scientific">Macrosiphum euphorbiae</name>
    <name type="common">potato aphid</name>
    <dbReference type="NCBI Taxonomy" id="13131"/>
    <lineage>
        <taxon>Eukaryota</taxon>
        <taxon>Metazoa</taxon>
        <taxon>Ecdysozoa</taxon>
        <taxon>Arthropoda</taxon>
        <taxon>Hexapoda</taxon>
        <taxon>Insecta</taxon>
        <taxon>Pterygota</taxon>
        <taxon>Neoptera</taxon>
        <taxon>Paraneoptera</taxon>
        <taxon>Hemiptera</taxon>
        <taxon>Sternorrhyncha</taxon>
        <taxon>Aphidomorpha</taxon>
        <taxon>Aphidoidea</taxon>
        <taxon>Aphididae</taxon>
        <taxon>Macrosiphini</taxon>
        <taxon>Macrosiphum</taxon>
    </lineage>
</organism>